<protein>
    <recommendedName>
        <fullName evidence="3">Chromo domain-containing protein</fullName>
    </recommendedName>
</protein>
<dbReference type="PANTHER" id="PTHR22812">
    <property type="entry name" value="CHROMOBOX PROTEIN"/>
    <property type="match status" value="1"/>
</dbReference>
<feature type="domain" description="Chromo" evidence="3">
    <location>
        <begin position="3"/>
        <end position="56"/>
    </location>
</feature>
<keyword evidence="5" id="KW-1185">Reference proteome</keyword>
<evidence type="ECO:0000313" key="4">
    <source>
        <dbReference type="EnsemblProtists" id="EOD07703"/>
    </source>
</evidence>
<dbReference type="PROSITE" id="PS50013">
    <property type="entry name" value="CHROMO_2"/>
    <property type="match status" value="1"/>
</dbReference>
<evidence type="ECO:0000259" key="3">
    <source>
        <dbReference type="PROSITE" id="PS50013"/>
    </source>
</evidence>
<keyword evidence="2" id="KW-0539">Nucleus</keyword>
<reference evidence="5" key="1">
    <citation type="journal article" date="2013" name="Nature">
        <title>Pan genome of the phytoplankton Emiliania underpins its global distribution.</title>
        <authorList>
            <person name="Read B.A."/>
            <person name="Kegel J."/>
            <person name="Klute M.J."/>
            <person name="Kuo A."/>
            <person name="Lefebvre S.C."/>
            <person name="Maumus F."/>
            <person name="Mayer C."/>
            <person name="Miller J."/>
            <person name="Monier A."/>
            <person name="Salamov A."/>
            <person name="Young J."/>
            <person name="Aguilar M."/>
            <person name="Claverie J.M."/>
            <person name="Frickenhaus S."/>
            <person name="Gonzalez K."/>
            <person name="Herman E.K."/>
            <person name="Lin Y.C."/>
            <person name="Napier J."/>
            <person name="Ogata H."/>
            <person name="Sarno A.F."/>
            <person name="Shmutz J."/>
            <person name="Schroeder D."/>
            <person name="de Vargas C."/>
            <person name="Verret F."/>
            <person name="von Dassow P."/>
            <person name="Valentin K."/>
            <person name="Van de Peer Y."/>
            <person name="Wheeler G."/>
            <person name="Dacks J.B."/>
            <person name="Delwiche C.F."/>
            <person name="Dyhrman S.T."/>
            <person name="Glockner G."/>
            <person name="John U."/>
            <person name="Richards T."/>
            <person name="Worden A.Z."/>
            <person name="Zhang X."/>
            <person name="Grigoriev I.V."/>
            <person name="Allen A.E."/>
            <person name="Bidle K."/>
            <person name="Borodovsky M."/>
            <person name="Bowler C."/>
            <person name="Brownlee C."/>
            <person name="Cock J.M."/>
            <person name="Elias M."/>
            <person name="Gladyshev V.N."/>
            <person name="Groth M."/>
            <person name="Guda C."/>
            <person name="Hadaegh A."/>
            <person name="Iglesias-Rodriguez M.D."/>
            <person name="Jenkins J."/>
            <person name="Jones B.M."/>
            <person name="Lawson T."/>
            <person name="Leese F."/>
            <person name="Lindquist E."/>
            <person name="Lobanov A."/>
            <person name="Lomsadze A."/>
            <person name="Malik S.B."/>
            <person name="Marsh M.E."/>
            <person name="Mackinder L."/>
            <person name="Mock T."/>
            <person name="Mueller-Roeber B."/>
            <person name="Pagarete A."/>
            <person name="Parker M."/>
            <person name="Probert I."/>
            <person name="Quesneville H."/>
            <person name="Raines C."/>
            <person name="Rensing S.A."/>
            <person name="Riano-Pachon D.M."/>
            <person name="Richier S."/>
            <person name="Rokitta S."/>
            <person name="Shiraiwa Y."/>
            <person name="Soanes D.M."/>
            <person name="van der Giezen M."/>
            <person name="Wahlund T.M."/>
            <person name="Williams B."/>
            <person name="Wilson W."/>
            <person name="Wolfe G."/>
            <person name="Wurch L.L."/>
        </authorList>
    </citation>
    <scope>NUCLEOTIDE SEQUENCE</scope>
</reference>
<dbReference type="SUPFAM" id="SSF54160">
    <property type="entry name" value="Chromo domain-like"/>
    <property type="match status" value="1"/>
</dbReference>
<dbReference type="Gene3D" id="2.40.50.40">
    <property type="match status" value="1"/>
</dbReference>
<sequence length="56" mass="6568">DVYEPERIIAQRLAKGGITQYNVKWAGFENKDNTWEPIEHLAGCEDMIAEFKEREK</sequence>
<dbReference type="InterPro" id="IPR016197">
    <property type="entry name" value="Chromo-like_dom_sf"/>
</dbReference>
<dbReference type="SMART" id="SM00298">
    <property type="entry name" value="CHROMO"/>
    <property type="match status" value="1"/>
</dbReference>
<dbReference type="InterPro" id="IPR051219">
    <property type="entry name" value="Heterochromatin_chromo-domain"/>
</dbReference>
<dbReference type="Proteomes" id="UP000013827">
    <property type="component" value="Unassembled WGS sequence"/>
</dbReference>
<dbReference type="InterPro" id="IPR000953">
    <property type="entry name" value="Chromo/chromo_shadow_dom"/>
</dbReference>
<comment type="subcellular location">
    <subcellularLocation>
        <location evidence="1">Nucleus</location>
    </subcellularLocation>
</comment>
<dbReference type="STRING" id="2903.R1BD83"/>
<name>A0A0D3I8W8_EMIH1</name>
<dbReference type="InterPro" id="IPR023780">
    <property type="entry name" value="Chromo_domain"/>
</dbReference>
<dbReference type="PaxDb" id="2903-EOD07703"/>
<accession>A0A0D3I8W8</accession>
<dbReference type="GeneID" id="17253827"/>
<evidence type="ECO:0000256" key="2">
    <source>
        <dbReference type="ARBA" id="ARBA00023242"/>
    </source>
</evidence>
<dbReference type="RefSeq" id="XP_005760132.1">
    <property type="nucleotide sequence ID" value="XM_005760075.1"/>
</dbReference>
<dbReference type="KEGG" id="ehx:EMIHUDRAFT_60835"/>
<dbReference type="CDD" id="cd00024">
    <property type="entry name" value="CD_CSD"/>
    <property type="match status" value="1"/>
</dbReference>
<evidence type="ECO:0000313" key="5">
    <source>
        <dbReference type="Proteomes" id="UP000013827"/>
    </source>
</evidence>
<reference evidence="4" key="2">
    <citation type="submission" date="2024-10" db="UniProtKB">
        <authorList>
            <consortium name="EnsemblProtists"/>
        </authorList>
    </citation>
    <scope>IDENTIFICATION</scope>
</reference>
<dbReference type="GO" id="GO:0005634">
    <property type="term" value="C:nucleus"/>
    <property type="evidence" value="ECO:0007669"/>
    <property type="project" value="UniProtKB-SubCell"/>
</dbReference>
<dbReference type="HOGENOM" id="CLU_185726_1_0_1"/>
<dbReference type="PROSITE" id="PS00598">
    <property type="entry name" value="CHROMO_1"/>
    <property type="match status" value="1"/>
</dbReference>
<dbReference type="Pfam" id="PF00385">
    <property type="entry name" value="Chromo"/>
    <property type="match status" value="1"/>
</dbReference>
<dbReference type="AlphaFoldDB" id="A0A0D3I8W8"/>
<dbReference type="InterPro" id="IPR023779">
    <property type="entry name" value="Chromodomain_CS"/>
</dbReference>
<evidence type="ECO:0000256" key="1">
    <source>
        <dbReference type="ARBA" id="ARBA00004123"/>
    </source>
</evidence>
<proteinExistence type="predicted"/>
<organism evidence="4 5">
    <name type="scientific">Emiliania huxleyi (strain CCMP1516)</name>
    <dbReference type="NCBI Taxonomy" id="280463"/>
    <lineage>
        <taxon>Eukaryota</taxon>
        <taxon>Haptista</taxon>
        <taxon>Haptophyta</taxon>
        <taxon>Prymnesiophyceae</taxon>
        <taxon>Isochrysidales</taxon>
        <taxon>Noelaerhabdaceae</taxon>
        <taxon>Emiliania</taxon>
    </lineage>
</organism>
<dbReference type="EnsemblProtists" id="EOD07703">
    <property type="protein sequence ID" value="EOD07703"/>
    <property type="gene ID" value="EMIHUDRAFT_60835"/>
</dbReference>